<dbReference type="PROSITE" id="PS50859">
    <property type="entry name" value="LONGIN"/>
    <property type="match status" value="1"/>
</dbReference>
<dbReference type="GO" id="GO:0015031">
    <property type="term" value="P:protein transport"/>
    <property type="evidence" value="ECO:0007669"/>
    <property type="project" value="UniProtKB-KW"/>
</dbReference>
<feature type="transmembrane region" description="Helical" evidence="17">
    <location>
        <begin position="189"/>
        <end position="207"/>
    </location>
</feature>
<dbReference type="InterPro" id="IPR011012">
    <property type="entry name" value="Longin-like_dom_sf"/>
</dbReference>
<dbReference type="Proteomes" id="UP000192247">
    <property type="component" value="Unassembled WGS sequence"/>
</dbReference>
<dbReference type="CDD" id="cd15866">
    <property type="entry name" value="R-SNARE_SEC22"/>
    <property type="match status" value="1"/>
</dbReference>
<evidence type="ECO:0000256" key="6">
    <source>
        <dbReference type="ARBA" id="ARBA00022597"/>
    </source>
</evidence>
<dbReference type="STRING" id="418985.A0A1V9XGV9"/>
<comment type="subcellular location">
    <subcellularLocation>
        <location evidence="2">Endoplasmic reticulum membrane</location>
        <topology evidence="2">Single-pass type IV membrane protein</topology>
    </subcellularLocation>
    <subcellularLocation>
        <location evidence="15">Golgi apparatus</location>
        <location evidence="15">cis-Golgi network membrane</location>
    </subcellularLocation>
    <subcellularLocation>
        <location evidence="3">Melanosome</location>
    </subcellularLocation>
    <subcellularLocation>
        <location evidence="1">Membrane</location>
        <topology evidence="1">Multi-pass membrane protein</topology>
    </subcellularLocation>
</comment>
<reference evidence="20 21" key="1">
    <citation type="journal article" date="2017" name="Gigascience">
        <title>Draft genome of the honey bee ectoparasitic mite, Tropilaelaps mercedesae, is shaped by the parasitic life history.</title>
        <authorList>
            <person name="Dong X."/>
            <person name="Armstrong S.D."/>
            <person name="Xia D."/>
            <person name="Makepeace B.L."/>
            <person name="Darby A.C."/>
            <person name="Kadowaki T."/>
        </authorList>
    </citation>
    <scope>NUCLEOTIDE SEQUENCE [LARGE SCALE GENOMIC DNA]</scope>
    <source>
        <strain evidence="20">Wuxi-XJTLU</strain>
    </source>
</reference>
<feature type="transmembrane region" description="Helical" evidence="17">
    <location>
        <begin position="320"/>
        <end position="338"/>
    </location>
</feature>
<dbReference type="InterPro" id="IPR010908">
    <property type="entry name" value="Longin_dom"/>
</dbReference>
<keyword evidence="7 17" id="KW-0812">Transmembrane</keyword>
<comment type="function">
    <text evidence="14">SNARE involved in targeting and fusion of ER-derived transport vesicles with the Golgi complex as well as Golgi-derived retrograde transport vesicles with the ER.</text>
</comment>
<keyword evidence="11" id="KW-0333">Golgi apparatus</keyword>
<evidence type="ECO:0000256" key="3">
    <source>
        <dbReference type="ARBA" id="ARBA00004223"/>
    </source>
</evidence>
<evidence type="ECO:0000259" key="18">
    <source>
        <dbReference type="PROSITE" id="PS50859"/>
    </source>
</evidence>
<organism evidence="20 21">
    <name type="scientific">Tropilaelaps mercedesae</name>
    <dbReference type="NCBI Taxonomy" id="418985"/>
    <lineage>
        <taxon>Eukaryota</taxon>
        <taxon>Metazoa</taxon>
        <taxon>Ecdysozoa</taxon>
        <taxon>Arthropoda</taxon>
        <taxon>Chelicerata</taxon>
        <taxon>Arachnida</taxon>
        <taxon>Acari</taxon>
        <taxon>Parasitiformes</taxon>
        <taxon>Mesostigmata</taxon>
        <taxon>Gamasina</taxon>
        <taxon>Dermanyssoidea</taxon>
        <taxon>Laelapidae</taxon>
        <taxon>Tropilaelaps</taxon>
    </lineage>
</organism>
<dbReference type="SUPFAM" id="SSF58038">
    <property type="entry name" value="SNARE fusion complex"/>
    <property type="match status" value="1"/>
</dbReference>
<accession>A0A1V9XGV9</accession>
<dbReference type="InterPro" id="IPR007271">
    <property type="entry name" value="Nuc_sug_transpt"/>
</dbReference>
<feature type="transmembrane region" description="Helical" evidence="17">
    <location>
        <begin position="289"/>
        <end position="313"/>
    </location>
</feature>
<dbReference type="GO" id="GO:0000139">
    <property type="term" value="C:Golgi membrane"/>
    <property type="evidence" value="ECO:0007669"/>
    <property type="project" value="InterPro"/>
</dbReference>
<dbReference type="SUPFAM" id="SSF64356">
    <property type="entry name" value="SNARE-like"/>
    <property type="match status" value="1"/>
</dbReference>
<dbReference type="InParanoid" id="A0A1V9XGV9"/>
<dbReference type="Gene3D" id="1.20.5.110">
    <property type="match status" value="1"/>
</dbReference>
<feature type="transmembrane region" description="Helical" evidence="17">
    <location>
        <begin position="344"/>
        <end position="361"/>
    </location>
</feature>
<evidence type="ECO:0000256" key="14">
    <source>
        <dbReference type="ARBA" id="ARBA00024173"/>
    </source>
</evidence>
<evidence type="ECO:0000256" key="16">
    <source>
        <dbReference type="PROSITE-ProRule" id="PRU00290"/>
    </source>
</evidence>
<keyword evidence="10 17" id="KW-1133">Transmembrane helix</keyword>
<keyword evidence="5" id="KW-0813">Transport</keyword>
<evidence type="ECO:0000256" key="15">
    <source>
        <dbReference type="ARBA" id="ARBA00024188"/>
    </source>
</evidence>
<evidence type="ECO:0000256" key="17">
    <source>
        <dbReference type="SAM" id="Phobius"/>
    </source>
</evidence>
<comment type="similarity">
    <text evidence="4">Belongs to the synaptobrevin family.</text>
</comment>
<evidence type="ECO:0000256" key="13">
    <source>
        <dbReference type="ARBA" id="ARBA00023136"/>
    </source>
</evidence>
<sequence length="639" mass="71974">MLRLSRRTTRAKRRFLDSFTKFKKMDPEKAFAPGVQSTPDISVELVEKIYAGTRKMLKLVSLFTFVLQSAAVYLVLRGSLLKKSFSQAPTALITTEAIKLVACMVVVYFEEGSMSQTISLTRQSVVRDYFDTLQVAIPPILSMIHVNFLYIGSTHLPDTISEALSQLDILTTAGFWMVMFNKKASATQWISLISLFSGVVFLQVAQLEGSEDIPIDIEEDRILGTVMILIACIFNGYGGVYFEKILKSSDVSVWLRAIQQSAVVLPVTLVTTLLFNYHDIVGQGFFYGYNRPMWCVILLQAFGNLLVGIVLVYSDSIRKIYASTFGIVVFFLISMAFLELHAPITFYVGTGLIVVSHVLRLKNLFWWANTPARNDPVCRQRMKQKPAAVADLHSLPFYCGRSTGTVLSYSFSGSQLPGASASLDCIMVLMTMIARAGDGMPLSASVQDDDELRRVNTEYQNQAKMLCKKLGATANQRSTIETGNYYFHYLIEHGVIFLTLCERSFSRKQAFAFLEDICHEFLQYYGGGVQNVARPYAFIEFDTYTQKAKKNYQDSRVRRNLAQLGNELQDVQRIMVENLDDVLQRGATLSELDSKATNLNMLSQKYKKDATTLNMRSTYMKIAAGATLLTILFIYFYVF</sequence>
<keyword evidence="8" id="KW-0256">Endoplasmic reticulum</keyword>
<dbReference type="GO" id="GO:0005789">
    <property type="term" value="C:endoplasmic reticulum membrane"/>
    <property type="evidence" value="ECO:0007669"/>
    <property type="project" value="UniProtKB-SubCell"/>
</dbReference>
<dbReference type="AlphaFoldDB" id="A0A1V9XGV9"/>
<evidence type="ECO:0000256" key="9">
    <source>
        <dbReference type="ARBA" id="ARBA00022927"/>
    </source>
</evidence>
<keyword evidence="6" id="KW-0762">Sugar transport</keyword>
<feature type="transmembrane region" description="Helical" evidence="17">
    <location>
        <begin position="56"/>
        <end position="76"/>
    </location>
</feature>
<dbReference type="GO" id="GO:0005484">
    <property type="term" value="F:SNAP receptor activity"/>
    <property type="evidence" value="ECO:0007669"/>
    <property type="project" value="InterPro"/>
</dbReference>
<dbReference type="Pfam" id="PF00957">
    <property type="entry name" value="Synaptobrevin"/>
    <property type="match status" value="1"/>
</dbReference>
<keyword evidence="21" id="KW-1185">Reference proteome</keyword>
<dbReference type="PROSITE" id="PS50892">
    <property type="entry name" value="V_SNARE"/>
    <property type="match status" value="1"/>
</dbReference>
<dbReference type="SMART" id="SM01270">
    <property type="entry name" value="Longin"/>
    <property type="match status" value="1"/>
</dbReference>
<feature type="domain" description="V-SNARE coiled-coil homology" evidence="19">
    <location>
        <begin position="560"/>
        <end position="620"/>
    </location>
</feature>
<evidence type="ECO:0000256" key="8">
    <source>
        <dbReference type="ARBA" id="ARBA00022824"/>
    </source>
</evidence>
<feature type="transmembrane region" description="Helical" evidence="17">
    <location>
        <begin position="222"/>
        <end position="242"/>
    </location>
</feature>
<dbReference type="InterPro" id="IPR044565">
    <property type="entry name" value="Sec22"/>
</dbReference>
<evidence type="ECO:0000256" key="2">
    <source>
        <dbReference type="ARBA" id="ARBA00004163"/>
    </source>
</evidence>
<dbReference type="GO" id="GO:0006890">
    <property type="term" value="P:retrograde vesicle-mediated transport, Golgi to endoplasmic reticulum"/>
    <property type="evidence" value="ECO:0007669"/>
    <property type="project" value="InterPro"/>
</dbReference>
<keyword evidence="12 16" id="KW-0175">Coiled coil</keyword>
<proteinExistence type="inferred from homology"/>
<evidence type="ECO:0000256" key="4">
    <source>
        <dbReference type="ARBA" id="ARBA00008025"/>
    </source>
</evidence>
<keyword evidence="9" id="KW-0653">Protein transport</keyword>
<dbReference type="NCBIfam" id="TIGR00803">
    <property type="entry name" value="nst"/>
    <property type="match status" value="1"/>
</dbReference>
<evidence type="ECO:0000256" key="1">
    <source>
        <dbReference type="ARBA" id="ARBA00004141"/>
    </source>
</evidence>
<dbReference type="GO" id="GO:0015165">
    <property type="term" value="F:pyrimidine nucleotide-sugar transmembrane transporter activity"/>
    <property type="evidence" value="ECO:0007669"/>
    <property type="project" value="InterPro"/>
</dbReference>
<evidence type="ECO:0000256" key="12">
    <source>
        <dbReference type="ARBA" id="ARBA00023054"/>
    </source>
</evidence>
<evidence type="ECO:0000256" key="11">
    <source>
        <dbReference type="ARBA" id="ARBA00023034"/>
    </source>
</evidence>
<dbReference type="CDD" id="cd14824">
    <property type="entry name" value="Longin"/>
    <property type="match status" value="1"/>
</dbReference>
<feature type="transmembrane region" description="Helical" evidence="17">
    <location>
        <begin position="88"/>
        <end position="109"/>
    </location>
</feature>
<feature type="transmembrane region" description="Helical" evidence="17">
    <location>
        <begin position="618"/>
        <end position="638"/>
    </location>
</feature>
<evidence type="ECO:0000256" key="5">
    <source>
        <dbReference type="ARBA" id="ARBA00022448"/>
    </source>
</evidence>
<evidence type="ECO:0000313" key="20">
    <source>
        <dbReference type="EMBL" id="OQR72775.1"/>
    </source>
</evidence>
<evidence type="ECO:0000313" key="21">
    <source>
        <dbReference type="Proteomes" id="UP000192247"/>
    </source>
</evidence>
<dbReference type="Pfam" id="PF04142">
    <property type="entry name" value="Nuc_sug_transp"/>
    <property type="match status" value="1"/>
</dbReference>
<gene>
    <name evidence="20" type="ORF">BIW11_10167</name>
</gene>
<dbReference type="EMBL" id="MNPL01011070">
    <property type="protein sequence ID" value="OQR72775.1"/>
    <property type="molecule type" value="Genomic_DNA"/>
</dbReference>
<evidence type="ECO:0000256" key="10">
    <source>
        <dbReference type="ARBA" id="ARBA00022989"/>
    </source>
</evidence>
<dbReference type="Pfam" id="PF13774">
    <property type="entry name" value="Longin"/>
    <property type="match status" value="1"/>
</dbReference>
<comment type="caution">
    <text evidence="20">The sequence shown here is derived from an EMBL/GenBank/DDBJ whole genome shotgun (WGS) entry which is preliminary data.</text>
</comment>
<evidence type="ECO:0000256" key="7">
    <source>
        <dbReference type="ARBA" id="ARBA00022692"/>
    </source>
</evidence>
<dbReference type="GO" id="GO:0006888">
    <property type="term" value="P:endoplasmic reticulum to Golgi vesicle-mediated transport"/>
    <property type="evidence" value="ECO:0007669"/>
    <property type="project" value="InterPro"/>
</dbReference>
<dbReference type="Gene3D" id="3.30.450.50">
    <property type="entry name" value="Longin domain"/>
    <property type="match status" value="1"/>
</dbReference>
<feature type="domain" description="Longin" evidence="18">
    <location>
        <begin position="432"/>
        <end position="545"/>
    </location>
</feature>
<dbReference type="OrthoDB" id="1719357at2759"/>
<evidence type="ECO:0000259" key="19">
    <source>
        <dbReference type="PROSITE" id="PS50892"/>
    </source>
</evidence>
<dbReference type="InterPro" id="IPR042855">
    <property type="entry name" value="V_SNARE_CC"/>
</dbReference>
<feature type="transmembrane region" description="Helical" evidence="17">
    <location>
        <begin position="254"/>
        <end position="277"/>
    </location>
</feature>
<dbReference type="PANTHER" id="PTHR45837">
    <property type="entry name" value="VESICLE-TRAFFICKING PROTEIN SEC22B"/>
    <property type="match status" value="1"/>
</dbReference>
<keyword evidence="13 17" id="KW-0472">Membrane</keyword>
<name>A0A1V9XGV9_9ACAR</name>
<protein>
    <submittedName>
        <fullName evidence="20">Vesicle-trafficking protein SEC22b-A-like</fullName>
    </submittedName>
</protein>